<reference evidence="1" key="1">
    <citation type="submission" date="2021-03" db="EMBL/GenBank/DDBJ databases">
        <title>Draft genome sequence of rust myrtle Austropuccinia psidii MF-1, a brazilian biotype.</title>
        <authorList>
            <person name="Quecine M.C."/>
            <person name="Pachon D.M.R."/>
            <person name="Bonatelli M.L."/>
            <person name="Correr F.H."/>
            <person name="Franceschini L.M."/>
            <person name="Leite T.F."/>
            <person name="Margarido G.R.A."/>
            <person name="Almeida C.A."/>
            <person name="Ferrarezi J.A."/>
            <person name="Labate C.A."/>
        </authorList>
    </citation>
    <scope>NUCLEOTIDE SEQUENCE</scope>
    <source>
        <strain evidence="1">MF-1</strain>
    </source>
</reference>
<evidence type="ECO:0000313" key="1">
    <source>
        <dbReference type="EMBL" id="MBW0562365.1"/>
    </source>
</evidence>
<evidence type="ECO:0000313" key="2">
    <source>
        <dbReference type="Proteomes" id="UP000765509"/>
    </source>
</evidence>
<comment type="caution">
    <text evidence="1">The sequence shown here is derived from an EMBL/GenBank/DDBJ whole genome shotgun (WGS) entry which is preliminary data.</text>
</comment>
<accession>A0A9Q3JFM2</accession>
<dbReference type="EMBL" id="AVOT02072437">
    <property type="protein sequence ID" value="MBW0562365.1"/>
    <property type="molecule type" value="Genomic_DNA"/>
</dbReference>
<name>A0A9Q3JFM2_9BASI</name>
<keyword evidence="2" id="KW-1185">Reference proteome</keyword>
<dbReference type="OrthoDB" id="2507659at2759"/>
<organism evidence="1 2">
    <name type="scientific">Austropuccinia psidii MF-1</name>
    <dbReference type="NCBI Taxonomy" id="1389203"/>
    <lineage>
        <taxon>Eukaryota</taxon>
        <taxon>Fungi</taxon>
        <taxon>Dikarya</taxon>
        <taxon>Basidiomycota</taxon>
        <taxon>Pucciniomycotina</taxon>
        <taxon>Pucciniomycetes</taxon>
        <taxon>Pucciniales</taxon>
        <taxon>Sphaerophragmiaceae</taxon>
        <taxon>Austropuccinia</taxon>
    </lineage>
</organism>
<dbReference type="Proteomes" id="UP000765509">
    <property type="component" value="Unassembled WGS sequence"/>
</dbReference>
<gene>
    <name evidence="1" type="ORF">O181_102080</name>
</gene>
<proteinExistence type="predicted"/>
<protein>
    <submittedName>
        <fullName evidence="1">Uncharacterized protein</fullName>
    </submittedName>
</protein>
<sequence>MLSQHILLDEHQSANTQINMGQSEEIANELTKNKFCLISAIKIATSWTVAMDDETSFAEHWKKFRLSNQHLFPKQKSKPLIVLLIIFPNSSNVGAQNKPQPHGVMST</sequence>
<dbReference type="AlphaFoldDB" id="A0A9Q3JFM2"/>